<dbReference type="EMBL" id="NASK01000096">
    <property type="protein sequence ID" value="OTQ49314.1"/>
    <property type="molecule type" value="Genomic_DNA"/>
</dbReference>
<dbReference type="GO" id="GO:0055085">
    <property type="term" value="P:transmembrane transport"/>
    <property type="evidence" value="ECO:0007669"/>
    <property type="project" value="UniProtKB-ARBA"/>
</dbReference>
<evidence type="ECO:0000256" key="4">
    <source>
        <dbReference type="SAM" id="SignalP"/>
    </source>
</evidence>
<dbReference type="PANTHER" id="PTHR46847">
    <property type="entry name" value="D-ALLOSE-BINDING PERIPLASMIC PROTEIN-RELATED"/>
    <property type="match status" value="1"/>
</dbReference>
<dbReference type="PANTHER" id="PTHR46847:SF1">
    <property type="entry name" value="D-ALLOSE-BINDING PERIPLASMIC PROTEIN-RELATED"/>
    <property type="match status" value="1"/>
</dbReference>
<accession>A0A242NV79</accession>
<dbReference type="Gene3D" id="3.40.50.2300">
    <property type="match status" value="2"/>
</dbReference>
<sequence>MKKISKLFFVCFLFFFTFGAHAKQYHIGVSLLTQQHPFYISLADAIKQKAQQENVDLSLSIASQDLNKQISDIEDFIIKKVDLIILSPVDSKGVQAAIMKAEKANIPVITVDVPAIGVKVVSHIATNNYAGGVTAGELMGKLLNGKGTVGVIDYPMVQSVVDRVDGFKEGLSKTPDVKIVSIQTGITRAEALVVAQNMLQAYPDLNGIFGFGDDAALSAVIAAKSVKNNDIKIIGFDGMDEARKAVDKEKTFVAVIQQYPNKLGEIAVATAIDYLNGKKVDEVIPVTPGVYTGKE</sequence>
<accession>A0A242P5R2</accession>
<comment type="caution">
    <text evidence="6">The sequence shown here is derived from an EMBL/GenBank/DDBJ whole genome shotgun (WGS) entry which is preliminary data.</text>
</comment>
<reference evidence="6 7" key="1">
    <citation type="submission" date="2017-03" db="EMBL/GenBank/DDBJ databases">
        <title>Comparative genomics of honeybee gut symbionts reveal geographically distinct and subgroup specific antibiotic resistance.</title>
        <authorList>
            <person name="Ludvigsen J."/>
            <person name="Porcellato D."/>
            <person name="Labee-Lund T.M."/>
            <person name="Amdam G.V."/>
            <person name="Rudi K."/>
        </authorList>
    </citation>
    <scope>NUCLEOTIDE SEQUENCE [LARGE SCALE GENOMIC DNA]</scope>
    <source>
        <strain evidence="6 7">A-4-12</strain>
    </source>
</reference>
<evidence type="ECO:0000256" key="1">
    <source>
        <dbReference type="ARBA" id="ARBA00004196"/>
    </source>
</evidence>
<protein>
    <submittedName>
        <fullName evidence="6">Sugar ABC transporter</fullName>
    </submittedName>
</protein>
<dbReference type="OrthoDB" id="4827464at2"/>
<evidence type="ECO:0000256" key="3">
    <source>
        <dbReference type="ARBA" id="ARBA00022729"/>
    </source>
</evidence>
<dbReference type="GO" id="GO:0030313">
    <property type="term" value="C:cell envelope"/>
    <property type="evidence" value="ECO:0007669"/>
    <property type="project" value="UniProtKB-SubCell"/>
</dbReference>
<feature type="domain" description="Periplasmic binding protein" evidence="5">
    <location>
        <begin position="27"/>
        <end position="279"/>
    </location>
</feature>
<feature type="chain" id="PRO_5011316266" evidence="4">
    <location>
        <begin position="23"/>
        <end position="295"/>
    </location>
</feature>
<comment type="subcellular location">
    <subcellularLocation>
        <location evidence="1">Cell envelope</location>
    </subcellularLocation>
</comment>
<proteinExistence type="inferred from homology"/>
<evidence type="ECO:0000256" key="2">
    <source>
        <dbReference type="ARBA" id="ARBA00007639"/>
    </source>
</evidence>
<dbReference type="AlphaFoldDB" id="A0A242P5R2"/>
<dbReference type="InterPro" id="IPR025997">
    <property type="entry name" value="SBP_2_dom"/>
</dbReference>
<evidence type="ECO:0000259" key="5">
    <source>
        <dbReference type="Pfam" id="PF13407"/>
    </source>
</evidence>
<dbReference type="GO" id="GO:0030246">
    <property type="term" value="F:carbohydrate binding"/>
    <property type="evidence" value="ECO:0007669"/>
    <property type="project" value="UniProtKB-ARBA"/>
</dbReference>
<organism evidence="6 7">
    <name type="scientific">Gilliamella apis</name>
    <dbReference type="NCBI Taxonomy" id="1970738"/>
    <lineage>
        <taxon>Bacteria</taxon>
        <taxon>Pseudomonadati</taxon>
        <taxon>Pseudomonadota</taxon>
        <taxon>Gammaproteobacteria</taxon>
        <taxon>Orbales</taxon>
        <taxon>Orbaceae</taxon>
        <taxon>Gilliamella</taxon>
    </lineage>
</organism>
<keyword evidence="3 4" id="KW-0732">Signal</keyword>
<feature type="signal peptide" evidence="4">
    <location>
        <begin position="1"/>
        <end position="22"/>
    </location>
</feature>
<evidence type="ECO:0000313" key="6">
    <source>
        <dbReference type="EMBL" id="OTQ49314.1"/>
    </source>
</evidence>
<dbReference type="Proteomes" id="UP000194968">
    <property type="component" value="Unassembled WGS sequence"/>
</dbReference>
<comment type="similarity">
    <text evidence="2">Belongs to the bacterial solute-binding protein 2 family.</text>
</comment>
<gene>
    <name evidence="6" type="ORF">B6D06_06835</name>
</gene>
<dbReference type="SUPFAM" id="SSF53822">
    <property type="entry name" value="Periplasmic binding protein-like I"/>
    <property type="match status" value="1"/>
</dbReference>
<evidence type="ECO:0000313" key="7">
    <source>
        <dbReference type="Proteomes" id="UP000194968"/>
    </source>
</evidence>
<name>A0A242P5R2_9GAMM</name>
<dbReference type="RefSeq" id="WP_065578795.1">
    <property type="nucleotide sequence ID" value="NZ_LZGI01000018.1"/>
</dbReference>
<dbReference type="Pfam" id="PF13407">
    <property type="entry name" value="Peripla_BP_4"/>
    <property type="match status" value="1"/>
</dbReference>
<dbReference type="InterPro" id="IPR028082">
    <property type="entry name" value="Peripla_BP_I"/>
</dbReference>
<dbReference type="CDD" id="cd06322">
    <property type="entry name" value="PBP1_ABC_sugar_binding-like"/>
    <property type="match status" value="1"/>
</dbReference>